<reference evidence="2 3" key="1">
    <citation type="journal article" date="2012" name="J. Bacteriol.">
        <title>Genome sequence of Mycobacterium hassiacum DSM 44199, a rare source of heat-stable mycobacterial proteins.</title>
        <authorList>
            <person name="Tiago I."/>
            <person name="Maranha A."/>
            <person name="Mendes V."/>
            <person name="Alarico S."/>
            <person name="Moynihan P.J."/>
            <person name="Clarke A.J."/>
            <person name="Macedo-Ribeiro S."/>
            <person name="Pereira P.J."/>
            <person name="Empadinhas N."/>
        </authorList>
    </citation>
    <scope>NUCLEOTIDE SEQUENCE [LARGE SCALE GENOMIC DNA]</scope>
    <source>
        <strain evidence="3">DSM 44199 / CIP 105218 / JCM 12690 / 3849</strain>
    </source>
</reference>
<proteinExistence type="predicted"/>
<dbReference type="AlphaFoldDB" id="K5BBY4"/>
<organism evidence="2 3">
    <name type="scientific">Mycolicibacterium hassiacum (strain DSM 44199 / CIP 105218 / JCM 12690 / 3849)</name>
    <name type="common">Mycobacterium hassiacum</name>
    <dbReference type="NCBI Taxonomy" id="1122247"/>
    <lineage>
        <taxon>Bacteria</taxon>
        <taxon>Bacillati</taxon>
        <taxon>Actinomycetota</taxon>
        <taxon>Actinomycetes</taxon>
        <taxon>Mycobacteriales</taxon>
        <taxon>Mycobacteriaceae</taxon>
        <taxon>Mycolicibacterium</taxon>
    </lineage>
</organism>
<gene>
    <name evidence="2" type="ORF">C731_4934</name>
</gene>
<accession>K5BBY4</accession>
<keyword evidence="3" id="KW-1185">Reference proteome</keyword>
<evidence type="ECO:0000313" key="2">
    <source>
        <dbReference type="EMBL" id="EKF21077.1"/>
    </source>
</evidence>
<dbReference type="Proteomes" id="UP000006265">
    <property type="component" value="Unassembled WGS sequence"/>
</dbReference>
<dbReference type="EMBL" id="AMRA01000160">
    <property type="protein sequence ID" value="EKF21077.1"/>
    <property type="molecule type" value="Genomic_DNA"/>
</dbReference>
<evidence type="ECO:0000313" key="3">
    <source>
        <dbReference type="Proteomes" id="UP000006265"/>
    </source>
</evidence>
<sequence>MDPHSVELRDEVVLIRARRRRRQRRRQHTGEYGKNCASAHVVPPSYRADATTVEPGTDKS</sequence>
<comment type="caution">
    <text evidence="2">The sequence shown here is derived from an EMBL/GenBank/DDBJ whole genome shotgun (WGS) entry which is preliminary data.</text>
</comment>
<protein>
    <submittedName>
        <fullName evidence="2">Uncharacterized protein</fullName>
    </submittedName>
</protein>
<feature type="region of interest" description="Disordered" evidence="1">
    <location>
        <begin position="19"/>
        <end position="60"/>
    </location>
</feature>
<name>K5BBY4_MYCHD</name>
<evidence type="ECO:0000256" key="1">
    <source>
        <dbReference type="SAM" id="MobiDB-lite"/>
    </source>
</evidence>
<dbReference type="PATRIC" id="fig|1122247.3.peg.4730"/>